<name>A0ABW6RE89_9ACTN</name>
<dbReference type="EMBL" id="JBIAPK010000002">
    <property type="protein sequence ID" value="MFF3338957.1"/>
    <property type="molecule type" value="Genomic_DNA"/>
</dbReference>
<dbReference type="NCBIfam" id="NF038403">
    <property type="entry name" value="perm_prefix_1"/>
    <property type="match status" value="1"/>
</dbReference>
<feature type="transmembrane region" description="Helical" evidence="1">
    <location>
        <begin position="125"/>
        <end position="149"/>
    </location>
</feature>
<sequence>MDPDSELGDPVEGYVAALAGALRGPARVKARLIEEVRDGLAETVAAYAHEGVPRERAARQAVREFGSPDELVPSCQRELTIAQARHTARAVVLTAPFLIACWYLVWSTDSGGEWMVPRTAQLLAVHLAGVAGVGALLAAAALAATGTLARRLPTPHRLPLAVAWAGTTASVAMAIATLALAIASLLATNWPLVALAGSLAAASHAAMAASARMCRQCARLPITG</sequence>
<keyword evidence="3" id="KW-1185">Reference proteome</keyword>
<dbReference type="Proteomes" id="UP001601976">
    <property type="component" value="Unassembled WGS sequence"/>
</dbReference>
<proteinExistence type="predicted"/>
<dbReference type="InterPro" id="IPR047928">
    <property type="entry name" value="Perm_prefix_1"/>
</dbReference>
<keyword evidence="1" id="KW-1133">Transmembrane helix</keyword>
<organism evidence="2 3">
    <name type="scientific">Streptomyces flavidovirens</name>
    <dbReference type="NCBI Taxonomy" id="67298"/>
    <lineage>
        <taxon>Bacteria</taxon>
        <taxon>Bacillati</taxon>
        <taxon>Actinomycetota</taxon>
        <taxon>Actinomycetes</taxon>
        <taxon>Kitasatosporales</taxon>
        <taxon>Streptomycetaceae</taxon>
        <taxon>Streptomyces</taxon>
    </lineage>
</organism>
<gene>
    <name evidence="2" type="ORF">ACFYWW_09475</name>
</gene>
<keyword evidence="1" id="KW-0472">Membrane</keyword>
<evidence type="ECO:0000313" key="3">
    <source>
        <dbReference type="Proteomes" id="UP001601976"/>
    </source>
</evidence>
<comment type="caution">
    <text evidence="2">The sequence shown here is derived from an EMBL/GenBank/DDBJ whole genome shotgun (WGS) entry which is preliminary data.</text>
</comment>
<keyword evidence="1" id="KW-0812">Transmembrane</keyword>
<reference evidence="2 3" key="1">
    <citation type="submission" date="2024-10" db="EMBL/GenBank/DDBJ databases">
        <title>The Natural Products Discovery Center: Release of the First 8490 Sequenced Strains for Exploring Actinobacteria Biosynthetic Diversity.</title>
        <authorList>
            <person name="Kalkreuter E."/>
            <person name="Kautsar S.A."/>
            <person name="Yang D."/>
            <person name="Bader C.D."/>
            <person name="Teijaro C.N."/>
            <person name="Fluegel L."/>
            <person name="Davis C.M."/>
            <person name="Simpson J.R."/>
            <person name="Lauterbach L."/>
            <person name="Steele A.D."/>
            <person name="Gui C."/>
            <person name="Meng S."/>
            <person name="Li G."/>
            <person name="Viehrig K."/>
            <person name="Ye F."/>
            <person name="Su P."/>
            <person name="Kiefer A.F."/>
            <person name="Nichols A."/>
            <person name="Cepeda A.J."/>
            <person name="Yan W."/>
            <person name="Fan B."/>
            <person name="Jiang Y."/>
            <person name="Adhikari A."/>
            <person name="Zheng C.-J."/>
            <person name="Schuster L."/>
            <person name="Cowan T.M."/>
            <person name="Smanski M.J."/>
            <person name="Chevrette M.G."/>
            <person name="De Carvalho L.P.S."/>
            <person name="Shen B."/>
        </authorList>
    </citation>
    <scope>NUCLEOTIDE SEQUENCE [LARGE SCALE GENOMIC DNA]</scope>
    <source>
        <strain evidence="2 3">NPDC003029</strain>
    </source>
</reference>
<protein>
    <submittedName>
        <fullName evidence="2">Permease prefix domain 1-containing protein</fullName>
    </submittedName>
</protein>
<feature type="transmembrane region" description="Helical" evidence="1">
    <location>
        <begin position="87"/>
        <end position="105"/>
    </location>
</feature>
<feature type="transmembrane region" description="Helical" evidence="1">
    <location>
        <begin position="192"/>
        <end position="211"/>
    </location>
</feature>
<feature type="transmembrane region" description="Helical" evidence="1">
    <location>
        <begin position="161"/>
        <end position="186"/>
    </location>
</feature>
<evidence type="ECO:0000313" key="2">
    <source>
        <dbReference type="EMBL" id="MFF3338957.1"/>
    </source>
</evidence>
<dbReference type="RefSeq" id="WP_355719741.1">
    <property type="nucleotide sequence ID" value="NZ_JBEXNP010000007.1"/>
</dbReference>
<evidence type="ECO:0000256" key="1">
    <source>
        <dbReference type="SAM" id="Phobius"/>
    </source>
</evidence>
<accession>A0ABW6RE89</accession>